<dbReference type="Gene3D" id="3.40.710.10">
    <property type="entry name" value="DD-peptidase/beta-lactamase superfamily"/>
    <property type="match status" value="1"/>
</dbReference>
<feature type="domain" description="Glycosyl transferase family 51" evidence="16">
    <location>
        <begin position="61"/>
        <end position="249"/>
    </location>
</feature>
<evidence type="ECO:0000259" key="16">
    <source>
        <dbReference type="Pfam" id="PF00912"/>
    </source>
</evidence>
<evidence type="ECO:0000256" key="4">
    <source>
        <dbReference type="ARBA" id="ARBA00022670"/>
    </source>
</evidence>
<keyword evidence="9" id="KW-0573">Peptidoglycan synthesis</keyword>
<dbReference type="PANTHER" id="PTHR32282">
    <property type="entry name" value="BINDING PROTEIN TRANSPEPTIDASE, PUTATIVE-RELATED"/>
    <property type="match status" value="1"/>
</dbReference>
<dbReference type="Gene3D" id="1.10.3810.10">
    <property type="entry name" value="Biosynthetic peptidoglycan transglycosylase-like"/>
    <property type="match status" value="1"/>
</dbReference>
<keyword evidence="6" id="KW-0808">Transferase</keyword>
<proteinExistence type="inferred from homology"/>
<organism evidence="17 18">
    <name type="scientific">Herbidospora solisilvae</name>
    <dbReference type="NCBI Taxonomy" id="2696284"/>
    <lineage>
        <taxon>Bacteria</taxon>
        <taxon>Bacillati</taxon>
        <taxon>Actinomycetota</taxon>
        <taxon>Actinomycetes</taxon>
        <taxon>Streptosporangiales</taxon>
        <taxon>Streptosporangiaceae</taxon>
        <taxon>Herbidospora</taxon>
    </lineage>
</organism>
<feature type="region of interest" description="Disordered" evidence="14">
    <location>
        <begin position="673"/>
        <end position="774"/>
    </location>
</feature>
<evidence type="ECO:0000256" key="3">
    <source>
        <dbReference type="ARBA" id="ARBA00022645"/>
    </source>
</evidence>
<dbReference type="InterPro" id="IPR036950">
    <property type="entry name" value="PBP_transglycosylase"/>
</dbReference>
<comment type="similarity">
    <text evidence="1">In the C-terminal section; belongs to the transpeptidase family.</text>
</comment>
<feature type="domain" description="Penicillin-binding protein transpeptidase" evidence="15">
    <location>
        <begin position="351"/>
        <end position="613"/>
    </location>
</feature>
<name>A0A7C9J9T6_9ACTN</name>
<evidence type="ECO:0000256" key="8">
    <source>
        <dbReference type="ARBA" id="ARBA00022960"/>
    </source>
</evidence>
<evidence type="ECO:0000256" key="2">
    <source>
        <dbReference type="ARBA" id="ARBA00007739"/>
    </source>
</evidence>
<evidence type="ECO:0000256" key="14">
    <source>
        <dbReference type="SAM" id="MobiDB-lite"/>
    </source>
</evidence>
<evidence type="ECO:0000256" key="11">
    <source>
        <dbReference type="ARBA" id="ARBA00023316"/>
    </source>
</evidence>
<dbReference type="SUPFAM" id="SSF53955">
    <property type="entry name" value="Lysozyme-like"/>
    <property type="match status" value="1"/>
</dbReference>
<protein>
    <submittedName>
        <fullName evidence="17">Penicillin-binding protein</fullName>
    </submittedName>
</protein>
<comment type="caution">
    <text evidence="17">The sequence shown here is derived from an EMBL/GenBank/DDBJ whole genome shotgun (WGS) entry which is preliminary data.</text>
</comment>
<evidence type="ECO:0000256" key="10">
    <source>
        <dbReference type="ARBA" id="ARBA00023268"/>
    </source>
</evidence>
<dbReference type="InterPro" id="IPR001460">
    <property type="entry name" value="PCN-bd_Tpept"/>
</dbReference>
<evidence type="ECO:0000256" key="13">
    <source>
        <dbReference type="ARBA" id="ARBA00049902"/>
    </source>
</evidence>
<dbReference type="SUPFAM" id="SSF56601">
    <property type="entry name" value="beta-lactamase/transpeptidase-like"/>
    <property type="match status" value="1"/>
</dbReference>
<dbReference type="InterPro" id="IPR012338">
    <property type="entry name" value="Beta-lactam/transpept-like"/>
</dbReference>
<dbReference type="InterPro" id="IPR023346">
    <property type="entry name" value="Lysozyme-like_dom_sf"/>
</dbReference>
<feature type="compositionally biased region" description="Low complexity" evidence="14">
    <location>
        <begin position="690"/>
        <end position="720"/>
    </location>
</feature>
<evidence type="ECO:0000256" key="5">
    <source>
        <dbReference type="ARBA" id="ARBA00022676"/>
    </source>
</evidence>
<sequence length="774" mass="80904">MRLRTMPGLLVAGIAAGVITAGLALPAGIALSGVAETIDLSPMELAEPPLAEKTTLLDADGKRIAQFYDQYRENVTIDKVAPVMRTAIVAIEDDRFYQHGAIDIEGTIRALAANLSAGGVAQGGSSITQQYVKQVLLNSATTDEQKEAALAPSYVRKLNELRYALSVEEKYSKDQILEKYLNIAYFGAGAHGIQAAAKRFFGVSAAKLNLVQSATLAAAVRLPTATDPEGGKSNRDALVARRDVVLDRMAELGKITPAEAAKAKKSKLGYKGVPIPGGCETSEYRYFCQYVSAEVLADKRFGKTRSDRERALKQGGMTIRTTLNPKMQDAAQKGIAAYVGKKDGPVAAQALVEPGSGAIRAMAASRDDLDYNVVADRAHGGLGGVQAGSTFKTFTLLTALSQGMRLSDGFNVGGSYTAPSPSAFTDCAGNAVGDPNHAVTNDEGSPGYTTLQTGTWGSVNTFFMELEERVGLCETVKTAKSLGIKRADGKKLQEFETFTLGINEMDPVTVANAYAAIGARGKYCKPMAITEVVDRDGKKTSFAPECSQAIDAEVADAAADILSGVFTKGTMRGVGGIGRPAAGKTGTNDNQSSAWFAGFTPDLAGAVSLADPRGASTHKLNNVTIGGRWYGSVFGATVPGPIWKATMLAALEGVPATPFTPINEERFGAVERFDPWSDDPYGEDPWDQYGPPDGWDQTDPGTTDPGTTDPGNDGPGQNDPKPNDPGPNDPGQNDPPADPGPNDPGPGDQGPDDPGPGGPGQGGTPDMSTGAGRG</sequence>
<keyword evidence="18" id="KW-1185">Reference proteome</keyword>
<comment type="catalytic activity">
    <reaction evidence="13">
        <text>[GlcNAc-(1-&gt;4)-Mur2Ac(oyl-L-Ala-gamma-D-Glu-L-Lys-D-Ala-D-Ala)](n)-di-trans,octa-cis-undecaprenyl diphosphate + beta-D-GlcNAc-(1-&gt;4)-Mur2Ac(oyl-L-Ala-gamma-D-Glu-L-Lys-D-Ala-D-Ala)-di-trans,octa-cis-undecaprenyl diphosphate = [GlcNAc-(1-&gt;4)-Mur2Ac(oyl-L-Ala-gamma-D-Glu-L-Lys-D-Ala-D-Ala)](n+1)-di-trans,octa-cis-undecaprenyl diphosphate + di-trans,octa-cis-undecaprenyl diphosphate + H(+)</text>
        <dbReference type="Rhea" id="RHEA:23708"/>
        <dbReference type="Rhea" id="RHEA-COMP:9602"/>
        <dbReference type="Rhea" id="RHEA-COMP:9603"/>
        <dbReference type="ChEBI" id="CHEBI:15378"/>
        <dbReference type="ChEBI" id="CHEBI:58405"/>
        <dbReference type="ChEBI" id="CHEBI:60033"/>
        <dbReference type="ChEBI" id="CHEBI:78435"/>
        <dbReference type="EC" id="2.4.99.28"/>
    </reaction>
</comment>
<keyword evidence="8" id="KW-0133">Cell shape</keyword>
<dbReference type="Proteomes" id="UP000479526">
    <property type="component" value="Unassembled WGS sequence"/>
</dbReference>
<dbReference type="GO" id="GO:0071555">
    <property type="term" value="P:cell wall organization"/>
    <property type="evidence" value="ECO:0007669"/>
    <property type="project" value="UniProtKB-KW"/>
</dbReference>
<dbReference type="GO" id="GO:0008658">
    <property type="term" value="F:penicillin binding"/>
    <property type="evidence" value="ECO:0007669"/>
    <property type="project" value="InterPro"/>
</dbReference>
<dbReference type="EMBL" id="WXEW01000001">
    <property type="protein sequence ID" value="NAS20281.1"/>
    <property type="molecule type" value="Genomic_DNA"/>
</dbReference>
<evidence type="ECO:0000313" key="18">
    <source>
        <dbReference type="Proteomes" id="UP000479526"/>
    </source>
</evidence>
<dbReference type="GO" id="GO:0009252">
    <property type="term" value="P:peptidoglycan biosynthetic process"/>
    <property type="evidence" value="ECO:0007669"/>
    <property type="project" value="UniProtKB-KW"/>
</dbReference>
<comment type="similarity">
    <text evidence="2">In the N-terminal section; belongs to the glycosyltransferase 51 family.</text>
</comment>
<evidence type="ECO:0000259" key="15">
    <source>
        <dbReference type="Pfam" id="PF00905"/>
    </source>
</evidence>
<dbReference type="Pfam" id="PF00905">
    <property type="entry name" value="Transpeptidase"/>
    <property type="match status" value="1"/>
</dbReference>
<dbReference type="PANTHER" id="PTHR32282:SF33">
    <property type="entry name" value="PEPTIDOGLYCAN GLYCOSYLTRANSFERASE"/>
    <property type="match status" value="1"/>
</dbReference>
<keyword evidence="7" id="KW-0378">Hydrolase</keyword>
<evidence type="ECO:0000313" key="17">
    <source>
        <dbReference type="EMBL" id="NAS20281.1"/>
    </source>
</evidence>
<keyword evidence="11" id="KW-0961">Cell wall biogenesis/degradation</keyword>
<evidence type="ECO:0000256" key="1">
    <source>
        <dbReference type="ARBA" id="ARBA00007090"/>
    </source>
</evidence>
<dbReference type="InterPro" id="IPR050396">
    <property type="entry name" value="Glycosyltr_51/Transpeptidase"/>
</dbReference>
<dbReference type="FunFam" id="1.10.3810.10:FF:000001">
    <property type="entry name" value="Penicillin-binding protein 1A"/>
    <property type="match status" value="1"/>
</dbReference>
<evidence type="ECO:0000256" key="12">
    <source>
        <dbReference type="ARBA" id="ARBA00034000"/>
    </source>
</evidence>
<keyword evidence="5" id="KW-0328">Glycosyltransferase</keyword>
<keyword evidence="4" id="KW-0645">Protease</keyword>
<evidence type="ECO:0000256" key="9">
    <source>
        <dbReference type="ARBA" id="ARBA00022984"/>
    </source>
</evidence>
<evidence type="ECO:0000256" key="6">
    <source>
        <dbReference type="ARBA" id="ARBA00022679"/>
    </source>
</evidence>
<dbReference type="RefSeq" id="WP_161477806.1">
    <property type="nucleotide sequence ID" value="NZ_WXEW01000001.1"/>
</dbReference>
<keyword evidence="10" id="KW-0511">Multifunctional enzyme</keyword>
<evidence type="ECO:0000256" key="7">
    <source>
        <dbReference type="ARBA" id="ARBA00022801"/>
    </source>
</evidence>
<dbReference type="GO" id="GO:0006508">
    <property type="term" value="P:proteolysis"/>
    <property type="evidence" value="ECO:0007669"/>
    <property type="project" value="UniProtKB-KW"/>
</dbReference>
<dbReference type="GO" id="GO:0030288">
    <property type="term" value="C:outer membrane-bounded periplasmic space"/>
    <property type="evidence" value="ECO:0007669"/>
    <property type="project" value="TreeGrafter"/>
</dbReference>
<accession>A0A7C9J9T6</accession>
<comment type="catalytic activity">
    <reaction evidence="12">
        <text>Preferential cleavage: (Ac)2-L-Lys-D-Ala-|-D-Ala. Also transpeptidation of peptidyl-alanyl moieties that are N-acyl substituents of D-alanine.</text>
        <dbReference type="EC" id="3.4.16.4"/>
    </reaction>
</comment>
<gene>
    <name evidence="17" type="ORF">GT755_01125</name>
</gene>
<dbReference type="Pfam" id="PF00912">
    <property type="entry name" value="Transgly"/>
    <property type="match status" value="1"/>
</dbReference>
<dbReference type="InterPro" id="IPR001264">
    <property type="entry name" value="Glyco_trans_51"/>
</dbReference>
<dbReference type="GO" id="GO:0008360">
    <property type="term" value="P:regulation of cell shape"/>
    <property type="evidence" value="ECO:0007669"/>
    <property type="project" value="UniProtKB-KW"/>
</dbReference>
<reference evidence="17 18" key="1">
    <citation type="submission" date="2020-01" db="EMBL/GenBank/DDBJ databases">
        <title>Herbidospora sp. NEAU-GS84 nov., a novel actinomycete isolated from soil.</title>
        <authorList>
            <person name="Han L."/>
        </authorList>
    </citation>
    <scope>NUCLEOTIDE SEQUENCE [LARGE SCALE GENOMIC DNA]</scope>
    <source>
        <strain evidence="17 18">NEAU-GS84</strain>
    </source>
</reference>
<dbReference type="AlphaFoldDB" id="A0A7C9J9T6"/>
<keyword evidence="3" id="KW-0121">Carboxypeptidase</keyword>
<dbReference type="GO" id="GO:0008955">
    <property type="term" value="F:peptidoglycan glycosyltransferase activity"/>
    <property type="evidence" value="ECO:0007669"/>
    <property type="project" value="UniProtKB-EC"/>
</dbReference>
<feature type="compositionally biased region" description="Acidic residues" evidence="14">
    <location>
        <begin position="676"/>
        <end position="686"/>
    </location>
</feature>
<dbReference type="GO" id="GO:0009002">
    <property type="term" value="F:serine-type D-Ala-D-Ala carboxypeptidase activity"/>
    <property type="evidence" value="ECO:0007669"/>
    <property type="project" value="UniProtKB-EC"/>
</dbReference>